<keyword evidence="5 7" id="KW-0067">ATP-binding</keyword>
<evidence type="ECO:0000256" key="2">
    <source>
        <dbReference type="ARBA" id="ARBA00022597"/>
    </source>
</evidence>
<evidence type="ECO:0000313" key="7">
    <source>
        <dbReference type="EMBL" id="KAF1042076.1"/>
    </source>
</evidence>
<keyword evidence="2" id="KW-0762">Sugar transport</keyword>
<dbReference type="CDD" id="cd03216">
    <property type="entry name" value="ABC_Carb_Monos_I"/>
    <property type="match status" value="1"/>
</dbReference>
<evidence type="ECO:0000256" key="1">
    <source>
        <dbReference type="ARBA" id="ARBA00022475"/>
    </source>
</evidence>
<keyword evidence="4" id="KW-0547">Nucleotide-binding</keyword>
<evidence type="ECO:0000256" key="3">
    <source>
        <dbReference type="ARBA" id="ARBA00022737"/>
    </source>
</evidence>
<keyword evidence="3" id="KW-0677">Repeat</keyword>
<dbReference type="Proteomes" id="UP000462435">
    <property type="component" value="Unassembled WGS sequence"/>
</dbReference>
<evidence type="ECO:0000313" key="8">
    <source>
        <dbReference type="Proteomes" id="UP000462435"/>
    </source>
</evidence>
<keyword evidence="1" id="KW-0472">Membrane</keyword>
<organism evidence="7 8">
    <name type="scientific">Herbaspirillum frisingense</name>
    <dbReference type="NCBI Taxonomy" id="92645"/>
    <lineage>
        <taxon>Bacteria</taxon>
        <taxon>Pseudomonadati</taxon>
        <taxon>Pseudomonadota</taxon>
        <taxon>Betaproteobacteria</taxon>
        <taxon>Burkholderiales</taxon>
        <taxon>Oxalobacteraceae</taxon>
        <taxon>Herbaspirillum</taxon>
    </lineage>
</organism>
<dbReference type="GO" id="GO:0016887">
    <property type="term" value="F:ATP hydrolysis activity"/>
    <property type="evidence" value="ECO:0007669"/>
    <property type="project" value="InterPro"/>
</dbReference>
<feature type="domain" description="ABC transporter" evidence="6">
    <location>
        <begin position="15"/>
        <end position="251"/>
    </location>
</feature>
<evidence type="ECO:0000256" key="4">
    <source>
        <dbReference type="ARBA" id="ARBA00022741"/>
    </source>
</evidence>
<dbReference type="PANTHER" id="PTHR43790:SF4">
    <property type="entry name" value="GUANOSINE IMPORT ATP-BINDING PROTEIN NUPO"/>
    <property type="match status" value="1"/>
</dbReference>
<dbReference type="GO" id="GO:0005524">
    <property type="term" value="F:ATP binding"/>
    <property type="evidence" value="ECO:0007669"/>
    <property type="project" value="UniProtKB-KW"/>
</dbReference>
<dbReference type="InterPro" id="IPR027417">
    <property type="entry name" value="P-loop_NTPase"/>
</dbReference>
<dbReference type="PANTHER" id="PTHR43790">
    <property type="entry name" value="CARBOHYDRATE TRANSPORT ATP-BINDING PROTEIN MG119-RELATED"/>
    <property type="match status" value="1"/>
</dbReference>
<evidence type="ECO:0000259" key="6">
    <source>
        <dbReference type="PROSITE" id="PS50893"/>
    </source>
</evidence>
<dbReference type="InterPro" id="IPR050107">
    <property type="entry name" value="ABC_carbohydrate_import_ATPase"/>
</dbReference>
<dbReference type="SMART" id="SM00382">
    <property type="entry name" value="AAA"/>
    <property type="match status" value="1"/>
</dbReference>
<comment type="caution">
    <text evidence="7">The sequence shown here is derived from an EMBL/GenBank/DDBJ whole genome shotgun (WGS) entry which is preliminary data.</text>
</comment>
<dbReference type="AlphaFoldDB" id="A0A7V8FV95"/>
<dbReference type="InterPro" id="IPR017871">
    <property type="entry name" value="ABC_transporter-like_CS"/>
</dbReference>
<keyword evidence="1" id="KW-1003">Cell membrane</keyword>
<dbReference type="PROSITE" id="PS50893">
    <property type="entry name" value="ABC_TRANSPORTER_2"/>
    <property type="match status" value="2"/>
</dbReference>
<proteinExistence type="predicted"/>
<reference evidence="8" key="1">
    <citation type="journal article" date="2020" name="MBio">
        <title>Horizontal gene transfer to a defensive symbiont with a reduced genome amongst a multipartite beetle microbiome.</title>
        <authorList>
            <person name="Waterworth S.C."/>
            <person name="Florez L.V."/>
            <person name="Rees E.R."/>
            <person name="Hertweck C."/>
            <person name="Kaltenpoth M."/>
            <person name="Kwan J.C."/>
        </authorList>
    </citation>
    <scope>NUCLEOTIDE SEQUENCE [LARGE SCALE GENOMIC DNA]</scope>
</reference>
<feature type="domain" description="ABC transporter" evidence="6">
    <location>
        <begin position="268"/>
        <end position="512"/>
    </location>
</feature>
<dbReference type="Gene3D" id="3.40.50.300">
    <property type="entry name" value="P-loop containing nucleotide triphosphate hydrolases"/>
    <property type="match status" value="2"/>
</dbReference>
<dbReference type="SUPFAM" id="SSF52540">
    <property type="entry name" value="P-loop containing nucleoside triphosphate hydrolases"/>
    <property type="match status" value="2"/>
</dbReference>
<dbReference type="EMBL" id="WNDX01000095">
    <property type="protein sequence ID" value="KAF1042076.1"/>
    <property type="molecule type" value="Genomic_DNA"/>
</dbReference>
<keyword evidence="2" id="KW-0813">Transport</keyword>
<dbReference type="CDD" id="cd03215">
    <property type="entry name" value="ABC_Carb_Monos_II"/>
    <property type="match status" value="1"/>
</dbReference>
<gene>
    <name evidence="7" type="primary">mglA_4</name>
    <name evidence="7" type="ORF">GAK35_02921</name>
</gene>
<dbReference type="Pfam" id="PF00005">
    <property type="entry name" value="ABC_tran"/>
    <property type="match status" value="2"/>
</dbReference>
<accession>A0A7V8FV95</accession>
<protein>
    <submittedName>
        <fullName evidence="7">Galactose/methyl galactoside import ATP-binding protein MglA</fullName>
    </submittedName>
</protein>
<dbReference type="InterPro" id="IPR003439">
    <property type="entry name" value="ABC_transporter-like_ATP-bd"/>
</dbReference>
<dbReference type="InterPro" id="IPR003593">
    <property type="entry name" value="AAA+_ATPase"/>
</dbReference>
<dbReference type="PROSITE" id="PS00211">
    <property type="entry name" value="ABC_TRANSPORTER_1"/>
    <property type="match status" value="1"/>
</dbReference>
<name>A0A7V8FV95_9BURK</name>
<sequence>MNQHPIDPVQGAPLIELRGVSKLYANGTLANDGIDLAIHAGELHAIVGENGAGKSTVMKMLYGLEQPSSGGIFMQDQPLPLDSPTAAIAAGIGLVPQHVQLLPSFTVAENIVLGCEPMKGWRIDRAGADSRVRALMQTFGLAVDPAARVRTLPIGVQQRVGILKALYRGARILLLDEPTAVLAAQEARALFGALRAMVARGLTVVLITHKLDEVREFADRFTVLRCGRVSGAGLSSAVTPAQLGEMIVGGRPPATPARRRHAAATPLVRVLGLQAAHADPRQALGPLSFDIGAGEILGIAGVEGNGQDVLAQALLGLRAAVAEAATIAGRPFMGGNVRATRAAGVAAVAEDRLHDGVAPAMSIADNIIAIDYYKAPLSRRGWLDMNAVRRAAADLVKRCGVSASSVEAPIATLSGGNMQKVVLGREMAAAPRLLIASQPTRGVDIGAARELHRQLLALCTEGAAVLLISADLDELLSLSDRVAVMAGGRIVAHFPAEGLDADALGLYMTAARRHEGATATLEAPFTALPAHRTMS</sequence>
<evidence type="ECO:0000256" key="5">
    <source>
        <dbReference type="ARBA" id="ARBA00022840"/>
    </source>
</evidence>